<proteinExistence type="predicted"/>
<sequence>MFSRVPLKVYLCDGGAAAPSAAVTPPSPHSGRTPVRHGPVVSSGALVPPWVLGGTLYLHSVRGHVRRPFPPRTAE</sequence>
<feature type="region of interest" description="Disordered" evidence="1">
    <location>
        <begin position="17"/>
        <end position="37"/>
    </location>
</feature>
<name>A0A0P7ZAQ7_SCLFO</name>
<evidence type="ECO:0000313" key="3">
    <source>
        <dbReference type="Proteomes" id="UP000034805"/>
    </source>
</evidence>
<dbReference type="EMBL" id="JARO02000597">
    <property type="protein sequence ID" value="KPP78000.1"/>
    <property type="molecule type" value="Genomic_DNA"/>
</dbReference>
<reference evidence="2 3" key="1">
    <citation type="submission" date="2015-08" db="EMBL/GenBank/DDBJ databases">
        <title>The genome of the Asian arowana (Scleropages formosus).</title>
        <authorList>
            <person name="Tan M.H."/>
            <person name="Gan H.M."/>
            <person name="Croft L.J."/>
            <person name="Austin C.M."/>
        </authorList>
    </citation>
    <scope>NUCLEOTIDE SEQUENCE [LARGE SCALE GENOMIC DNA]</scope>
    <source>
        <strain evidence="2">Aro1</strain>
    </source>
</reference>
<gene>
    <name evidence="2" type="ORF">Z043_102544</name>
</gene>
<dbReference type="Proteomes" id="UP000034805">
    <property type="component" value="Unassembled WGS sequence"/>
</dbReference>
<organism evidence="2 3">
    <name type="scientific">Scleropages formosus</name>
    <name type="common">Asian bonytongue</name>
    <name type="synonym">Osteoglossum formosum</name>
    <dbReference type="NCBI Taxonomy" id="113540"/>
    <lineage>
        <taxon>Eukaryota</taxon>
        <taxon>Metazoa</taxon>
        <taxon>Chordata</taxon>
        <taxon>Craniata</taxon>
        <taxon>Vertebrata</taxon>
        <taxon>Euteleostomi</taxon>
        <taxon>Actinopterygii</taxon>
        <taxon>Neopterygii</taxon>
        <taxon>Teleostei</taxon>
        <taxon>Osteoglossocephala</taxon>
        <taxon>Osteoglossomorpha</taxon>
        <taxon>Osteoglossiformes</taxon>
        <taxon>Osteoglossidae</taxon>
        <taxon>Scleropages</taxon>
    </lineage>
</organism>
<evidence type="ECO:0000313" key="2">
    <source>
        <dbReference type="EMBL" id="KPP78000.1"/>
    </source>
</evidence>
<accession>A0A0P7ZAQ7</accession>
<protein>
    <submittedName>
        <fullName evidence="2">Uncharacterized protein</fullName>
    </submittedName>
</protein>
<comment type="caution">
    <text evidence="2">The sequence shown here is derived from an EMBL/GenBank/DDBJ whole genome shotgun (WGS) entry which is preliminary data.</text>
</comment>
<evidence type="ECO:0000256" key="1">
    <source>
        <dbReference type="SAM" id="MobiDB-lite"/>
    </source>
</evidence>
<dbReference type="AlphaFoldDB" id="A0A0P7ZAQ7"/>